<name>A0ABX8B2C1_9BACT</name>
<evidence type="ECO:0000259" key="1">
    <source>
        <dbReference type="PROSITE" id="PS50006"/>
    </source>
</evidence>
<dbReference type="Gene3D" id="2.60.200.20">
    <property type="match status" value="1"/>
</dbReference>
<dbReference type="Pfam" id="PF00211">
    <property type="entry name" value="Guanylate_cyc"/>
    <property type="match status" value="1"/>
</dbReference>
<evidence type="ECO:0000313" key="3">
    <source>
        <dbReference type="EMBL" id="QUV95158.1"/>
    </source>
</evidence>
<dbReference type="PANTHER" id="PTHR43081:SF1">
    <property type="entry name" value="ADENYLATE CYCLASE, TERMINAL-DIFFERENTIATION SPECIFIC"/>
    <property type="match status" value="1"/>
</dbReference>
<dbReference type="InterPro" id="IPR000253">
    <property type="entry name" value="FHA_dom"/>
</dbReference>
<dbReference type="CDD" id="cd07302">
    <property type="entry name" value="CHD"/>
    <property type="match status" value="1"/>
</dbReference>
<dbReference type="InterPro" id="IPR029016">
    <property type="entry name" value="GAF-like_dom_sf"/>
</dbReference>
<dbReference type="InterPro" id="IPR001054">
    <property type="entry name" value="A/G_cyclase"/>
</dbReference>
<dbReference type="Pfam" id="PF13185">
    <property type="entry name" value="GAF_2"/>
    <property type="match status" value="1"/>
</dbReference>
<dbReference type="SMART" id="SM00240">
    <property type="entry name" value="FHA"/>
    <property type="match status" value="1"/>
</dbReference>
<dbReference type="Gene3D" id="3.30.450.40">
    <property type="match status" value="1"/>
</dbReference>
<reference evidence="3 4" key="1">
    <citation type="submission" date="2021-03" db="EMBL/GenBank/DDBJ databases">
        <title>Genomic and phenotypic characterization of Chloracidobacterium isolates provides evidence for multiple species.</title>
        <authorList>
            <person name="Saini M.K."/>
            <person name="Costas A.M.G."/>
            <person name="Tank M."/>
            <person name="Bryant D.A."/>
        </authorList>
    </citation>
    <scope>NUCLEOTIDE SEQUENCE [LARGE SCALE GENOMIC DNA]</scope>
    <source>
        <strain evidence="3 4">N</strain>
    </source>
</reference>
<dbReference type="PANTHER" id="PTHR43081">
    <property type="entry name" value="ADENYLATE CYCLASE, TERMINAL-DIFFERENTIATION SPECIFIC-RELATED"/>
    <property type="match status" value="1"/>
</dbReference>
<feature type="domain" description="FHA" evidence="1">
    <location>
        <begin position="25"/>
        <end position="75"/>
    </location>
</feature>
<protein>
    <submittedName>
        <fullName evidence="3">FHA domain-containing protein</fullName>
    </submittedName>
</protein>
<dbReference type="InterPro" id="IPR029787">
    <property type="entry name" value="Nucleotide_cyclase"/>
</dbReference>
<dbReference type="Proteomes" id="UP000677668">
    <property type="component" value="Chromosome 2"/>
</dbReference>
<dbReference type="SMART" id="SM00065">
    <property type="entry name" value="GAF"/>
    <property type="match status" value="1"/>
</dbReference>
<dbReference type="InterPro" id="IPR008984">
    <property type="entry name" value="SMAD_FHA_dom_sf"/>
</dbReference>
<dbReference type="Gene3D" id="3.30.70.1230">
    <property type="entry name" value="Nucleotide cyclase"/>
    <property type="match status" value="1"/>
</dbReference>
<evidence type="ECO:0000313" key="4">
    <source>
        <dbReference type="Proteomes" id="UP000677668"/>
    </source>
</evidence>
<dbReference type="InterPro" id="IPR003018">
    <property type="entry name" value="GAF"/>
</dbReference>
<dbReference type="SMART" id="SM00044">
    <property type="entry name" value="CYCc"/>
    <property type="match status" value="1"/>
</dbReference>
<gene>
    <name evidence="3" type="ORF">J8C05_14130</name>
</gene>
<feature type="domain" description="Guanylate cyclase" evidence="2">
    <location>
        <begin position="364"/>
        <end position="497"/>
    </location>
</feature>
<dbReference type="RefSeq" id="WP_211423395.1">
    <property type="nucleotide sequence ID" value="NZ_CP072643.1"/>
</dbReference>
<dbReference type="PROSITE" id="PS50125">
    <property type="entry name" value="GUANYLATE_CYCLASE_2"/>
    <property type="match status" value="1"/>
</dbReference>
<dbReference type="SUPFAM" id="SSF49879">
    <property type="entry name" value="SMAD/FHA domain"/>
    <property type="match status" value="1"/>
</dbReference>
<dbReference type="Pfam" id="PF00498">
    <property type="entry name" value="FHA"/>
    <property type="match status" value="1"/>
</dbReference>
<dbReference type="SUPFAM" id="SSF55781">
    <property type="entry name" value="GAF domain-like"/>
    <property type="match status" value="1"/>
</dbReference>
<accession>A0ABX8B2C1</accession>
<dbReference type="PROSITE" id="PS50006">
    <property type="entry name" value="FHA_DOMAIN"/>
    <property type="match status" value="1"/>
</dbReference>
<dbReference type="CDD" id="cd00060">
    <property type="entry name" value="FHA"/>
    <property type="match status" value="1"/>
</dbReference>
<proteinExistence type="predicted"/>
<organism evidence="3 4">
    <name type="scientific">Chloracidobacterium sp. N</name>
    <dbReference type="NCBI Taxonomy" id="2821540"/>
    <lineage>
        <taxon>Bacteria</taxon>
        <taxon>Pseudomonadati</taxon>
        <taxon>Acidobacteriota</taxon>
        <taxon>Terriglobia</taxon>
        <taxon>Terriglobales</taxon>
        <taxon>Acidobacteriaceae</taxon>
        <taxon>Chloracidobacterium</taxon>
        <taxon>Chloracidobacterium aggregatum</taxon>
    </lineage>
</organism>
<dbReference type="SUPFAM" id="SSF55073">
    <property type="entry name" value="Nucleotide cyclase"/>
    <property type="match status" value="1"/>
</dbReference>
<dbReference type="InterPro" id="IPR050697">
    <property type="entry name" value="Adenylyl/Guanylyl_Cyclase_3/4"/>
</dbReference>
<dbReference type="EMBL" id="CP072643">
    <property type="protein sequence ID" value="QUV95158.1"/>
    <property type="molecule type" value="Genomic_DNA"/>
</dbReference>
<sequence>MEFPKLVVTGPTANERVDECRKFPLVIGRATTSDVIVADERASRSHARIEALPDGNYELVDLGSRNGTLLNGKLVTRPVSLKDGDSIGIGSHTLVFRLPAPPVNIRYDDTPITGTVRLQKAAALLALGRSGEVTGKPSSSFRAVAPPPAQSIPVSAEELHLLKKRSQILSLFYDFNKRVAREFDKAAIYAEVARQVFEISNAGRLLIGKRGLDDQPMIEWATYRDDVTRAAYGKMPVSRSVIRKVMQERVSLLSRDMTDVKGTAILGIQSLMCVPMLGQEEGPLGVIYADSLHRDGFTEDDVDYLTGLASTVALTLESLMAHERLLHEEAARTAYRRFLPPHVVDQIMKDPDSLQLGGTNQVVTTLFADIRGFTTLSERKSPQEIVAILNNYFERAATAIFRHGGSLDKFIGDGIMALFGAPQPSERDPINAVQAAIALQEVIEQVNADLKARGSDLRLSIGIGINTGEVTAGYIGSRQRTDYTVIGDAVNLAARLESNAKPGEILIGETTAQCLKALLQTGFEFGEEEREFAFVPLGGLKVKGKLREVNVYRLLWGEELVSAKGEVDKRGDGDGEHTFFHSTAKNLVFVEHETLLRPRQGWATVRREPRRKLTVRVVVAGTDLSGRSFEQETETVDVSQSGACVRLAQPMAIPSPLTVSVPDYGWRGEAIVRTIARDEQGYLTGIEIIGQAPHW</sequence>
<evidence type="ECO:0000259" key="2">
    <source>
        <dbReference type="PROSITE" id="PS50125"/>
    </source>
</evidence>
<keyword evidence="4" id="KW-1185">Reference proteome</keyword>